<name>A0ACA9PBY7_9GLOM</name>
<reference evidence="1" key="1">
    <citation type="submission" date="2021-06" db="EMBL/GenBank/DDBJ databases">
        <authorList>
            <person name="Kallberg Y."/>
            <person name="Tangrot J."/>
            <person name="Rosling A."/>
        </authorList>
    </citation>
    <scope>NUCLEOTIDE SEQUENCE</scope>
    <source>
        <strain evidence="1">CL356</strain>
    </source>
</reference>
<comment type="caution">
    <text evidence="1">The sequence shown here is derived from an EMBL/GenBank/DDBJ whole genome shotgun (WGS) entry which is preliminary data.</text>
</comment>
<feature type="non-terminal residue" evidence="1">
    <location>
        <position position="373"/>
    </location>
</feature>
<gene>
    <name evidence="1" type="ORF">ACOLOM_LOCUS10233</name>
</gene>
<dbReference type="EMBL" id="CAJVPT010032262">
    <property type="protein sequence ID" value="CAG8700791.1"/>
    <property type="molecule type" value="Genomic_DNA"/>
</dbReference>
<evidence type="ECO:0000313" key="1">
    <source>
        <dbReference type="EMBL" id="CAG8700791.1"/>
    </source>
</evidence>
<protein>
    <submittedName>
        <fullName evidence="1">12597_t:CDS:1</fullName>
    </submittedName>
</protein>
<organism evidence="1 2">
    <name type="scientific">Acaulospora colombiana</name>
    <dbReference type="NCBI Taxonomy" id="27376"/>
    <lineage>
        <taxon>Eukaryota</taxon>
        <taxon>Fungi</taxon>
        <taxon>Fungi incertae sedis</taxon>
        <taxon>Mucoromycota</taxon>
        <taxon>Glomeromycotina</taxon>
        <taxon>Glomeromycetes</taxon>
        <taxon>Diversisporales</taxon>
        <taxon>Acaulosporaceae</taxon>
        <taxon>Acaulospora</taxon>
    </lineage>
</organism>
<sequence length="373" mass="39602">MVTLRTVRTIDASELVKGGPGAIKIICRMEQMVASVGRSVVHWKTGMPPTKGSKMSKKANDYQKAILDSQAELEMTSKRPRPSVSNEREQRVALESLGLDEVAAVEYALMVSYEEALQADAERDAFEEVTSVEDDDSAATESVLSASDSPPNTVRSSRSNHSVREEYMPSSPWKSTSITRLSPPHSTGKVQVSPPYRPEALMVGPSSPAQSPIAEYIRSSNVSPHNSKASGGSASGSEKSVPIHKEEFPQISSAGTPKGHSRPSTSHSKTHSPGPDTLDSSTSTVKPPVQPRPKPATAWSSIVKSSTPSPALSGSASPSVSAKTGPWGRQVSSQPVPSKGQAVRSSSALSDEEAQLQFVLELSLAEAMTRGET</sequence>
<dbReference type="Proteomes" id="UP000789525">
    <property type="component" value="Unassembled WGS sequence"/>
</dbReference>
<accession>A0ACA9PBY7</accession>
<keyword evidence="2" id="KW-1185">Reference proteome</keyword>
<proteinExistence type="predicted"/>
<evidence type="ECO:0000313" key="2">
    <source>
        <dbReference type="Proteomes" id="UP000789525"/>
    </source>
</evidence>